<evidence type="ECO:0000256" key="3">
    <source>
        <dbReference type="ARBA" id="ARBA00022525"/>
    </source>
</evidence>
<accession>A0AAW1DRJ7</accession>
<sequence length="154" mass="17723">MFKYGIFLLFLSFTIAERVQFQPCDSKSQEICKVYDLDVEPCPNGDKGEPCKMKRGTLANLSFKYNPTWSQEGVLKTRAYWVSMIDIPFAGIDTDGCKVTKCPPVQNAENFYNYSLNIADSFPPKKYDVKFKLWDDRPDSKKNACCLIFKLKIL</sequence>
<keyword evidence="3" id="KW-0964">Secreted</keyword>
<feature type="domain" description="MD-2-related lipid-recognition" evidence="5">
    <location>
        <begin position="21"/>
        <end position="151"/>
    </location>
</feature>
<dbReference type="EMBL" id="JAPXFL010000001">
    <property type="protein sequence ID" value="KAK9511707.1"/>
    <property type="molecule type" value="Genomic_DNA"/>
</dbReference>
<evidence type="ECO:0000256" key="2">
    <source>
        <dbReference type="ARBA" id="ARBA00006370"/>
    </source>
</evidence>
<dbReference type="AlphaFoldDB" id="A0AAW1DRJ7"/>
<reference evidence="6 7" key="1">
    <citation type="submission" date="2022-12" db="EMBL/GenBank/DDBJ databases">
        <title>Chromosome-level genome assembly of true bugs.</title>
        <authorList>
            <person name="Ma L."/>
            <person name="Li H."/>
        </authorList>
    </citation>
    <scope>NUCLEOTIDE SEQUENCE [LARGE SCALE GENOMIC DNA]</scope>
    <source>
        <strain evidence="6">Lab_2022b</strain>
    </source>
</reference>
<comment type="similarity">
    <text evidence="2">Belongs to the NPC2 family.</text>
</comment>
<gene>
    <name evidence="6" type="ORF">O3M35_000315</name>
</gene>
<evidence type="ECO:0000313" key="7">
    <source>
        <dbReference type="Proteomes" id="UP001461498"/>
    </source>
</evidence>
<proteinExistence type="inferred from homology"/>
<dbReference type="FunFam" id="2.60.40.770:FF:000001">
    <property type="entry name" value="NPC intracellular cholesterol transporter 2"/>
    <property type="match status" value="1"/>
</dbReference>
<keyword evidence="4" id="KW-0732">Signal</keyword>
<dbReference type="Pfam" id="PF02221">
    <property type="entry name" value="E1_DerP2_DerF2"/>
    <property type="match status" value="1"/>
</dbReference>
<feature type="chain" id="PRO_5043407620" description="MD-2-related lipid-recognition domain-containing protein" evidence="4">
    <location>
        <begin position="17"/>
        <end position="154"/>
    </location>
</feature>
<keyword evidence="7" id="KW-1185">Reference proteome</keyword>
<feature type="signal peptide" evidence="4">
    <location>
        <begin position="1"/>
        <end position="16"/>
    </location>
</feature>
<organism evidence="6 7">
    <name type="scientific">Rhynocoris fuscipes</name>
    <dbReference type="NCBI Taxonomy" id="488301"/>
    <lineage>
        <taxon>Eukaryota</taxon>
        <taxon>Metazoa</taxon>
        <taxon>Ecdysozoa</taxon>
        <taxon>Arthropoda</taxon>
        <taxon>Hexapoda</taxon>
        <taxon>Insecta</taxon>
        <taxon>Pterygota</taxon>
        <taxon>Neoptera</taxon>
        <taxon>Paraneoptera</taxon>
        <taxon>Hemiptera</taxon>
        <taxon>Heteroptera</taxon>
        <taxon>Panheteroptera</taxon>
        <taxon>Cimicomorpha</taxon>
        <taxon>Reduviidae</taxon>
        <taxon>Harpactorinae</taxon>
        <taxon>Harpactorini</taxon>
        <taxon>Rhynocoris</taxon>
    </lineage>
</organism>
<protein>
    <recommendedName>
        <fullName evidence="5">MD-2-related lipid-recognition domain-containing protein</fullName>
    </recommendedName>
</protein>
<dbReference type="PANTHER" id="PTHR11306">
    <property type="entry name" value="NIEMANN PICK TYPE C2 PROTEIN NPC2-RELATED"/>
    <property type="match status" value="1"/>
</dbReference>
<dbReference type="PANTHER" id="PTHR11306:SF55">
    <property type="entry name" value="GEO08227P1-RELATED"/>
    <property type="match status" value="1"/>
</dbReference>
<dbReference type="InterPro" id="IPR039670">
    <property type="entry name" value="NPC2-like"/>
</dbReference>
<dbReference type="Gene3D" id="2.60.40.770">
    <property type="match status" value="1"/>
</dbReference>
<comment type="caution">
    <text evidence="6">The sequence shown here is derived from an EMBL/GenBank/DDBJ whole genome shotgun (WGS) entry which is preliminary data.</text>
</comment>
<comment type="subcellular location">
    <subcellularLocation>
        <location evidence="1">Secreted</location>
    </subcellularLocation>
</comment>
<evidence type="ECO:0000256" key="4">
    <source>
        <dbReference type="SAM" id="SignalP"/>
    </source>
</evidence>
<dbReference type="SMART" id="SM00737">
    <property type="entry name" value="ML"/>
    <property type="match status" value="1"/>
</dbReference>
<evidence type="ECO:0000259" key="5">
    <source>
        <dbReference type="SMART" id="SM00737"/>
    </source>
</evidence>
<dbReference type="InterPro" id="IPR014756">
    <property type="entry name" value="Ig_E-set"/>
</dbReference>
<dbReference type="SUPFAM" id="SSF81296">
    <property type="entry name" value="E set domains"/>
    <property type="match status" value="1"/>
</dbReference>
<evidence type="ECO:0000313" key="6">
    <source>
        <dbReference type="EMBL" id="KAK9511707.1"/>
    </source>
</evidence>
<evidence type="ECO:0000256" key="1">
    <source>
        <dbReference type="ARBA" id="ARBA00004613"/>
    </source>
</evidence>
<dbReference type="InterPro" id="IPR003172">
    <property type="entry name" value="ML_dom"/>
</dbReference>
<dbReference type="Proteomes" id="UP001461498">
    <property type="component" value="Unassembled WGS sequence"/>
</dbReference>
<dbReference type="GO" id="GO:0032934">
    <property type="term" value="F:sterol binding"/>
    <property type="evidence" value="ECO:0007669"/>
    <property type="project" value="InterPro"/>
</dbReference>
<name>A0AAW1DRJ7_9HEMI</name>
<dbReference type="GO" id="GO:0005576">
    <property type="term" value="C:extracellular region"/>
    <property type="evidence" value="ECO:0007669"/>
    <property type="project" value="UniProtKB-SubCell"/>
</dbReference>
<dbReference type="GO" id="GO:0015918">
    <property type="term" value="P:sterol transport"/>
    <property type="evidence" value="ECO:0007669"/>
    <property type="project" value="InterPro"/>
</dbReference>